<keyword evidence="3 5" id="KW-0808">Transferase</keyword>
<dbReference type="Pfam" id="PF01066">
    <property type="entry name" value="CDP-OH_P_transf"/>
    <property type="match status" value="1"/>
</dbReference>
<dbReference type="GO" id="GO:0008654">
    <property type="term" value="P:phospholipid biosynthetic process"/>
    <property type="evidence" value="ECO:0007669"/>
    <property type="project" value="InterPro"/>
</dbReference>
<dbReference type="InterPro" id="IPR048254">
    <property type="entry name" value="CDP_ALCOHOL_P_TRANSF_CS"/>
</dbReference>
<reference evidence="7" key="1">
    <citation type="submission" date="2023-07" db="EMBL/GenBank/DDBJ databases">
        <authorList>
            <consortium name="AG Swart"/>
            <person name="Singh M."/>
            <person name="Singh A."/>
            <person name="Seah K."/>
            <person name="Emmerich C."/>
        </authorList>
    </citation>
    <scope>NUCLEOTIDE SEQUENCE</scope>
    <source>
        <strain evidence="7">DP1</strain>
    </source>
</reference>
<accession>A0AAD1USP7</accession>
<name>A0AAD1USP7_EUPCR</name>
<dbReference type="InterPro" id="IPR014472">
    <property type="entry name" value="CHOPT"/>
</dbReference>
<comment type="similarity">
    <text evidence="2 5">Belongs to the CDP-alcohol phosphatidyltransferase class-I family.</text>
</comment>
<evidence type="ECO:0000256" key="6">
    <source>
        <dbReference type="SAM" id="Phobius"/>
    </source>
</evidence>
<evidence type="ECO:0000256" key="2">
    <source>
        <dbReference type="ARBA" id="ARBA00010441"/>
    </source>
</evidence>
<evidence type="ECO:0000256" key="4">
    <source>
        <dbReference type="ARBA" id="ARBA00023136"/>
    </source>
</evidence>
<dbReference type="EMBL" id="CAMPGE010011848">
    <property type="protein sequence ID" value="CAI2370650.1"/>
    <property type="molecule type" value="Genomic_DNA"/>
</dbReference>
<sequence length="390" mass="44313">MSYLLGKYISDEGKENIKNHKYVPGEYSALDNLLNPFWIWIVEFLPKWMAPNLVTLLGLIALGGSYLLMLAFDLSMTKPLPGFTYLLVAIGIWTFQTLDAIDGKQARRTGSSSPLGQLFDHGCDAVSWAFCNMSVVSFLGLGLSFSGILSIYASIGPFFFTNLLEYYSGVYIYSVGLIDATTGQYLLIFFNFLPFLVGGDFYQGKVSDSWTFMPSILSDGYLFKDYAMIVVVYVGVIYSIILVFKTLNSVKGAYVKFVVTLQIIQHIGIYALMYLFDPNIPFIKNNAGLVYLSVVFLFVLVTCKLIICHMAKMDYNVIHFEFLVFAPYFYLQSQYNGTQESENTLKLVFYATFVVMFFITFRFIQTCINQLTEYLGIYCFSIEKRKEKSS</sequence>
<feature type="transmembrane region" description="Helical" evidence="6">
    <location>
        <begin position="226"/>
        <end position="247"/>
    </location>
</feature>
<evidence type="ECO:0000313" key="8">
    <source>
        <dbReference type="Proteomes" id="UP001295684"/>
    </source>
</evidence>
<feature type="transmembrane region" description="Helical" evidence="6">
    <location>
        <begin position="254"/>
        <end position="276"/>
    </location>
</feature>
<evidence type="ECO:0008006" key="9">
    <source>
        <dbReference type="Google" id="ProtNLM"/>
    </source>
</evidence>
<feature type="transmembrane region" description="Helical" evidence="6">
    <location>
        <begin position="314"/>
        <end position="331"/>
    </location>
</feature>
<comment type="caution">
    <text evidence="7">The sequence shown here is derived from an EMBL/GenBank/DDBJ whole genome shotgun (WGS) entry which is preliminary data.</text>
</comment>
<comment type="subcellular location">
    <subcellularLocation>
        <location evidence="1">Membrane</location>
    </subcellularLocation>
</comment>
<dbReference type="PANTHER" id="PTHR10414:SF37">
    <property type="entry name" value="BB IN A BOXCAR, ISOFORM C"/>
    <property type="match status" value="1"/>
</dbReference>
<keyword evidence="6" id="KW-0812">Transmembrane</keyword>
<protein>
    <recommendedName>
        <fullName evidence="9">Ethanolaminephosphotransferase</fullName>
    </recommendedName>
</protein>
<evidence type="ECO:0000313" key="7">
    <source>
        <dbReference type="EMBL" id="CAI2370650.1"/>
    </source>
</evidence>
<evidence type="ECO:0000256" key="1">
    <source>
        <dbReference type="ARBA" id="ARBA00004370"/>
    </source>
</evidence>
<feature type="transmembrane region" description="Helical" evidence="6">
    <location>
        <begin position="347"/>
        <end position="364"/>
    </location>
</feature>
<dbReference type="GO" id="GO:0016020">
    <property type="term" value="C:membrane"/>
    <property type="evidence" value="ECO:0007669"/>
    <property type="project" value="UniProtKB-SubCell"/>
</dbReference>
<evidence type="ECO:0000256" key="3">
    <source>
        <dbReference type="ARBA" id="ARBA00022679"/>
    </source>
</evidence>
<gene>
    <name evidence="7" type="ORF">ECRASSUSDP1_LOCUS11967</name>
</gene>
<dbReference type="InterPro" id="IPR000462">
    <property type="entry name" value="CDP-OH_P_trans"/>
</dbReference>
<dbReference type="AlphaFoldDB" id="A0AAD1USP7"/>
<evidence type="ECO:0000256" key="5">
    <source>
        <dbReference type="RuleBase" id="RU003750"/>
    </source>
</evidence>
<dbReference type="InterPro" id="IPR043130">
    <property type="entry name" value="CDP-OH_PTrfase_TM_dom"/>
</dbReference>
<dbReference type="Gene3D" id="1.20.120.1760">
    <property type="match status" value="1"/>
</dbReference>
<dbReference type="PANTHER" id="PTHR10414">
    <property type="entry name" value="ETHANOLAMINEPHOSPHOTRANSFERASE"/>
    <property type="match status" value="1"/>
</dbReference>
<keyword evidence="8" id="KW-1185">Reference proteome</keyword>
<feature type="transmembrane region" description="Helical" evidence="6">
    <location>
        <begin position="288"/>
        <end position="307"/>
    </location>
</feature>
<dbReference type="PROSITE" id="PS00379">
    <property type="entry name" value="CDP_ALCOHOL_P_TRANSF"/>
    <property type="match status" value="1"/>
</dbReference>
<feature type="transmembrane region" description="Helical" evidence="6">
    <location>
        <begin position="83"/>
        <end position="101"/>
    </location>
</feature>
<keyword evidence="4 6" id="KW-0472">Membrane</keyword>
<dbReference type="Proteomes" id="UP001295684">
    <property type="component" value="Unassembled WGS sequence"/>
</dbReference>
<keyword evidence="6" id="KW-1133">Transmembrane helix</keyword>
<dbReference type="GO" id="GO:0016780">
    <property type="term" value="F:phosphotransferase activity, for other substituted phosphate groups"/>
    <property type="evidence" value="ECO:0007669"/>
    <property type="project" value="InterPro"/>
</dbReference>
<dbReference type="PIRSF" id="PIRSF015665">
    <property type="entry name" value="CHOPT"/>
    <property type="match status" value="1"/>
</dbReference>
<organism evidence="7 8">
    <name type="scientific">Euplotes crassus</name>
    <dbReference type="NCBI Taxonomy" id="5936"/>
    <lineage>
        <taxon>Eukaryota</taxon>
        <taxon>Sar</taxon>
        <taxon>Alveolata</taxon>
        <taxon>Ciliophora</taxon>
        <taxon>Intramacronucleata</taxon>
        <taxon>Spirotrichea</taxon>
        <taxon>Hypotrichia</taxon>
        <taxon>Euplotida</taxon>
        <taxon>Euplotidae</taxon>
        <taxon>Moneuplotes</taxon>
    </lineage>
</organism>
<feature type="transmembrane region" description="Helical" evidence="6">
    <location>
        <begin position="53"/>
        <end position="71"/>
    </location>
</feature>
<proteinExistence type="inferred from homology"/>